<organism evidence="1 2">
    <name type="scientific">Gallibacterium melopsittaci</name>
    <dbReference type="NCBI Taxonomy" id="516063"/>
    <lineage>
        <taxon>Bacteria</taxon>
        <taxon>Pseudomonadati</taxon>
        <taxon>Pseudomonadota</taxon>
        <taxon>Gammaproteobacteria</taxon>
        <taxon>Pasteurellales</taxon>
        <taxon>Pasteurellaceae</taxon>
        <taxon>Gallibacterium</taxon>
    </lineage>
</organism>
<proteinExistence type="predicted"/>
<dbReference type="Proteomes" id="UP001589769">
    <property type="component" value="Unassembled WGS sequence"/>
</dbReference>
<evidence type="ECO:0000313" key="1">
    <source>
        <dbReference type="EMBL" id="MFC0322493.1"/>
    </source>
</evidence>
<dbReference type="EMBL" id="JBHLWA010000012">
    <property type="protein sequence ID" value="MFC0322493.1"/>
    <property type="molecule type" value="Genomic_DNA"/>
</dbReference>
<keyword evidence="2" id="KW-1185">Reference proteome</keyword>
<reference evidence="1 2" key="1">
    <citation type="submission" date="2024-09" db="EMBL/GenBank/DDBJ databases">
        <authorList>
            <person name="Sun Q."/>
            <person name="Mori K."/>
        </authorList>
    </citation>
    <scope>NUCLEOTIDE SEQUENCE [LARGE SCALE GENOMIC DNA]</scope>
    <source>
        <strain evidence="1 2">CCM 7538</strain>
    </source>
</reference>
<evidence type="ECO:0000313" key="2">
    <source>
        <dbReference type="Proteomes" id="UP001589769"/>
    </source>
</evidence>
<comment type="caution">
    <text evidence="1">The sequence shown here is derived from an EMBL/GenBank/DDBJ whole genome shotgun (WGS) entry which is preliminary data.</text>
</comment>
<feature type="non-terminal residue" evidence="1">
    <location>
        <position position="374"/>
    </location>
</feature>
<name>A0ABV6HUC7_9PAST</name>
<sequence>MDANNGATINATNSATVNDGDVTVQNGGALNVGTTEVPKNLALNGGNLTVAGTVNAENITSNQASDPDTNAVINVSSNGALNLVPAGNDTLFEGFDTSKGDKIGIGGKLNLDIADGQTVTQESTADITANKDGNKGTLNKDGKGTLNLAANNTVGTTNVKDGKVSVAADKTLNSNTVNVGDGTGDAGSAALDILGTLDNVTNLNVKADGSVNVGDTDNAGTVNTDNLTVDGGTVEVNKGTVEADVTNINEGAVAIASGAKLDSEALNVGDGRGNASSAILTNAGTVQTDNVTVKADGNLTNSSILIATGNLTVDGGQLNSSGTTSANNLTVDNNGTVNVTAGTTTVTADTNINNGTANVENGAKLQSANINVGD</sequence>
<dbReference type="RefSeq" id="WP_382373270.1">
    <property type="nucleotide sequence ID" value="NZ_JBHLWA010000012.1"/>
</dbReference>
<evidence type="ECO:0008006" key="3">
    <source>
        <dbReference type="Google" id="ProtNLM"/>
    </source>
</evidence>
<accession>A0ABV6HUC7</accession>
<gene>
    <name evidence="1" type="ORF">ACFFHT_02775</name>
</gene>
<protein>
    <recommendedName>
        <fullName evidence="3">Trimeric autotransporter adhesin YadA-like stalk domain-containing protein</fullName>
    </recommendedName>
</protein>